<dbReference type="OrthoDB" id="194468at2759"/>
<dbReference type="EMBL" id="JACAZI010000019">
    <property type="protein sequence ID" value="KAF7340195.1"/>
    <property type="molecule type" value="Genomic_DNA"/>
</dbReference>
<organism evidence="2 3">
    <name type="scientific">Mycena venus</name>
    <dbReference type="NCBI Taxonomy" id="2733690"/>
    <lineage>
        <taxon>Eukaryota</taxon>
        <taxon>Fungi</taxon>
        <taxon>Dikarya</taxon>
        <taxon>Basidiomycota</taxon>
        <taxon>Agaricomycotina</taxon>
        <taxon>Agaricomycetes</taxon>
        <taxon>Agaricomycetidae</taxon>
        <taxon>Agaricales</taxon>
        <taxon>Marasmiineae</taxon>
        <taxon>Mycenaceae</taxon>
        <taxon>Mycena</taxon>
    </lineage>
</organism>
<evidence type="ECO:0000259" key="1">
    <source>
        <dbReference type="Pfam" id="PF07969"/>
    </source>
</evidence>
<dbReference type="PANTHER" id="PTHR22642:SF21">
    <property type="entry name" value="PERIPLASMIC PROTEIN"/>
    <property type="match status" value="1"/>
</dbReference>
<comment type="caution">
    <text evidence="2">The sequence shown here is derived from an EMBL/GenBank/DDBJ whole genome shotgun (WGS) entry which is preliminary data.</text>
</comment>
<dbReference type="Gene3D" id="2.30.40.10">
    <property type="entry name" value="Urease, subunit C, domain 1"/>
    <property type="match status" value="2"/>
</dbReference>
<proteinExistence type="predicted"/>
<dbReference type="InterPro" id="IPR032466">
    <property type="entry name" value="Metal_Hydrolase"/>
</dbReference>
<accession>A0A8H7CJU8</accession>
<dbReference type="Pfam" id="PF07969">
    <property type="entry name" value="Amidohydro_3"/>
    <property type="match status" value="1"/>
</dbReference>
<dbReference type="SUPFAM" id="SSF51556">
    <property type="entry name" value="Metallo-dependent hydrolases"/>
    <property type="match status" value="1"/>
</dbReference>
<dbReference type="InterPro" id="IPR011059">
    <property type="entry name" value="Metal-dep_hydrolase_composite"/>
</dbReference>
<dbReference type="AlphaFoldDB" id="A0A8H7CJU8"/>
<evidence type="ECO:0000313" key="2">
    <source>
        <dbReference type="EMBL" id="KAF7340195.1"/>
    </source>
</evidence>
<feature type="domain" description="Amidohydrolase 3" evidence="1">
    <location>
        <begin position="75"/>
        <end position="534"/>
    </location>
</feature>
<gene>
    <name evidence="2" type="ORF">MVEN_01938100</name>
</gene>
<dbReference type="GO" id="GO:0016810">
    <property type="term" value="F:hydrolase activity, acting on carbon-nitrogen (but not peptide) bonds"/>
    <property type="evidence" value="ECO:0007669"/>
    <property type="project" value="InterPro"/>
</dbReference>
<sequence>MQTGMDNKDSSTVSGIHQHYQEGSLRGNVILCNGRIHTMDATNQVVSVVAIRDGKIVYVGDDEESARNCFLHAPRTIDLKGNVTIPGLVDCHNHIVLFGNRPGHHTPLENSYSIADVQETYRERARNVPDGEFITTIGGFHPGQFFERRLPTLAELDEALPKHPAFVSFGFTGPAATNTLGKAFFAGVAVGADGSIAGGEENGKALLALRQQLTFDDRKRGVRDAMAYAVSLGVTTHLDQGAFPATNTPADGSGNEDNNTMHLPFLAVYNDGDATIRLRINFLTMDATADTPTLTARLQNAFRFFGNDMVRTGSMGEFVTLDYAGGPVFDVAIREVREAGWRLEVHSITPSDYMTQVEAFEKLDAELSIKGLRWVIAHVPFITDEFIGRLKKLECGVNLSSFQYLNTLNAISSPAGPPYRNIVDSGIHAGIGGDGMQIAMLNPWVQAYYATTGKNAQGVVVNPNQQISRQEILQLYTRANQWFLGKPDEDLLGALEVGRLGDVVVLNEDYFSVPDEELKKLRSVLTVVGGVVVHAAGEFS</sequence>
<keyword evidence="2" id="KW-0378">Hydrolase</keyword>
<name>A0A8H7CJU8_9AGAR</name>
<dbReference type="SUPFAM" id="SSF51338">
    <property type="entry name" value="Composite domain of metallo-dependent hydrolases"/>
    <property type="match status" value="1"/>
</dbReference>
<keyword evidence="3" id="KW-1185">Reference proteome</keyword>
<reference evidence="2" key="1">
    <citation type="submission" date="2020-05" db="EMBL/GenBank/DDBJ databases">
        <title>Mycena genomes resolve the evolution of fungal bioluminescence.</title>
        <authorList>
            <person name="Tsai I.J."/>
        </authorList>
    </citation>
    <scope>NUCLEOTIDE SEQUENCE</scope>
    <source>
        <strain evidence="2">CCC161011</strain>
    </source>
</reference>
<dbReference type="Gene3D" id="3.20.20.140">
    <property type="entry name" value="Metal-dependent hydrolases"/>
    <property type="match status" value="2"/>
</dbReference>
<protein>
    <submittedName>
        <fullName evidence="2">Putative amidohydrolase family protein</fullName>
    </submittedName>
</protein>
<dbReference type="Proteomes" id="UP000620124">
    <property type="component" value="Unassembled WGS sequence"/>
</dbReference>
<dbReference type="Gene3D" id="3.10.310.70">
    <property type="match status" value="1"/>
</dbReference>
<evidence type="ECO:0000313" key="3">
    <source>
        <dbReference type="Proteomes" id="UP000620124"/>
    </source>
</evidence>
<dbReference type="InterPro" id="IPR013108">
    <property type="entry name" value="Amidohydro_3"/>
</dbReference>
<dbReference type="PANTHER" id="PTHR22642">
    <property type="entry name" value="IMIDAZOLONEPROPIONASE"/>
    <property type="match status" value="1"/>
</dbReference>